<feature type="compositionally biased region" description="Low complexity" evidence="1">
    <location>
        <begin position="508"/>
        <end position="517"/>
    </location>
</feature>
<feature type="compositionally biased region" description="Basic residues" evidence="1">
    <location>
        <begin position="492"/>
        <end position="502"/>
    </location>
</feature>
<dbReference type="PANTHER" id="PTHR13524">
    <property type="entry name" value="MYOTUBULARIN-RELATED"/>
    <property type="match status" value="1"/>
</dbReference>
<dbReference type="PROSITE" id="PS00383">
    <property type="entry name" value="TYR_PHOSPHATASE_1"/>
    <property type="match status" value="1"/>
</dbReference>
<feature type="region of interest" description="Disordered" evidence="1">
    <location>
        <begin position="475"/>
        <end position="655"/>
    </location>
</feature>
<organism evidence="2 3">
    <name type="scientific">Amphibalanus amphitrite</name>
    <name type="common">Striped barnacle</name>
    <name type="synonym">Balanus amphitrite</name>
    <dbReference type="NCBI Taxonomy" id="1232801"/>
    <lineage>
        <taxon>Eukaryota</taxon>
        <taxon>Metazoa</taxon>
        <taxon>Ecdysozoa</taxon>
        <taxon>Arthropoda</taxon>
        <taxon>Crustacea</taxon>
        <taxon>Multicrustacea</taxon>
        <taxon>Cirripedia</taxon>
        <taxon>Thoracica</taxon>
        <taxon>Thoracicalcarea</taxon>
        <taxon>Balanomorpha</taxon>
        <taxon>Balanoidea</taxon>
        <taxon>Balanidae</taxon>
        <taxon>Amphibalaninae</taxon>
        <taxon>Amphibalanus</taxon>
    </lineage>
</organism>
<dbReference type="InterPro" id="IPR039802">
    <property type="entry name" value="MTMR14"/>
</dbReference>
<dbReference type="EMBL" id="VIIS01002150">
    <property type="protein sequence ID" value="KAF0287997.1"/>
    <property type="molecule type" value="Genomic_DNA"/>
</dbReference>
<feature type="compositionally biased region" description="Basic and acidic residues" evidence="1">
    <location>
        <begin position="570"/>
        <end position="585"/>
    </location>
</feature>
<feature type="region of interest" description="Disordered" evidence="1">
    <location>
        <begin position="148"/>
        <end position="184"/>
    </location>
</feature>
<protein>
    <submittedName>
        <fullName evidence="2">Myotubularin-related protein 14</fullName>
    </submittedName>
</protein>
<dbReference type="AlphaFoldDB" id="A0A6A4UW74"/>
<proteinExistence type="predicted"/>
<dbReference type="SUPFAM" id="SSF52799">
    <property type="entry name" value="(Phosphotyrosine protein) phosphatases II"/>
    <property type="match status" value="1"/>
</dbReference>
<feature type="compositionally biased region" description="Low complexity" evidence="1">
    <location>
        <begin position="641"/>
        <end position="653"/>
    </location>
</feature>
<evidence type="ECO:0000313" key="3">
    <source>
        <dbReference type="Proteomes" id="UP000440578"/>
    </source>
</evidence>
<dbReference type="OrthoDB" id="2408718at2759"/>
<reference evidence="2 3" key="1">
    <citation type="submission" date="2019-07" db="EMBL/GenBank/DDBJ databases">
        <title>Draft genome assembly of a fouling barnacle, Amphibalanus amphitrite (Darwin, 1854): The first reference genome for Thecostraca.</title>
        <authorList>
            <person name="Kim W."/>
        </authorList>
    </citation>
    <scope>NUCLEOTIDE SEQUENCE [LARGE SCALE GENOMIC DNA]</scope>
    <source>
        <strain evidence="2">SNU_AA5</strain>
        <tissue evidence="2">Soma without cirri and trophi</tissue>
    </source>
</reference>
<evidence type="ECO:0000313" key="2">
    <source>
        <dbReference type="EMBL" id="KAF0287997.1"/>
    </source>
</evidence>
<feature type="compositionally biased region" description="Low complexity" evidence="1">
    <location>
        <begin position="475"/>
        <end position="489"/>
    </location>
</feature>
<dbReference type="InterPro" id="IPR016130">
    <property type="entry name" value="Tyr_Pase_AS"/>
</dbReference>
<comment type="caution">
    <text evidence="2">The sequence shown here is derived from an EMBL/GenBank/DDBJ whole genome shotgun (WGS) entry which is preliminary data.</text>
</comment>
<dbReference type="InterPro" id="IPR029021">
    <property type="entry name" value="Prot-tyrosine_phosphatase-like"/>
</dbReference>
<sequence length="738" mass="80747">MLSSVTMQSISKAEIKDLLSHAFKTQYRVQDRDKKSESVMEKVVDLFRLDYQADILSNLGGELGSNYPSRMVLLSAAPAAGVSPAAIDSARLHRLALVARMARCRGRFPISVILYRGRHICRSSTLSVGAEMYPRHYFHSIFGGRPAGDGGPASPPAADADAPDAEPERPPAPSPPPPPESSTQLFDRLRHMDMTLLRLFSVHTIADLMVENKKVKFGVYVSSSEKVDKQERYADFELLSLPYPGCEFFQQYCQHGYQDTGLMFDWNQSYIDAEVVLPPPLQDRPEVPWHLYRTWDIVQLTQNYLRLLLHCLHASQDGLLIHCISGWDRTPLFVCLLRLTLWADGLIHQALDASQILYLTLAYDWFLFGHNLEDRVAKDEEIMHFAFNFLTHIESDEFSASHFGEPSPSGLQRTESDVHLVGGVLLEGLETDASSIHSSSSSTSDCATTTLLAGGGGGEAWPFVDQRTSLEASLSELELSSSSSCSSGRPRAERRRGGRRRRRDEPEAPSAASATAAVPPPPPPVVGSYQTVELRPADCSPSPSPAARRRAERKVRLLERQGSGSLESLPEQRDWVSRPELRPCRSEAGSFSGGSYHEPRTSPVTVPTGAGGSRARHESCGSVGSWQLITGSGSVNGSGSHGSSTHSRSSYNSMGHEFTESTTTLIDESGEQSTEQQPETRRSSRLRAVRCLFLQSYSSAVGLKTGPLSQRTTGAPAGFSIVPAIVSSLAGRVGMLMT</sequence>
<gene>
    <name evidence="2" type="primary">MTMR14_1</name>
    <name evidence="2" type="ORF">FJT64_013605</name>
</gene>
<keyword evidence="3" id="KW-1185">Reference proteome</keyword>
<feature type="compositionally biased region" description="Pro residues" evidence="1">
    <location>
        <begin position="170"/>
        <end position="180"/>
    </location>
</feature>
<evidence type="ECO:0000256" key="1">
    <source>
        <dbReference type="SAM" id="MobiDB-lite"/>
    </source>
</evidence>
<dbReference type="Proteomes" id="UP000440578">
    <property type="component" value="Unassembled WGS sequence"/>
</dbReference>
<dbReference type="PANTHER" id="PTHR13524:SF2">
    <property type="entry name" value="MYOTUBULARIN-RELATED PROTEIN 14"/>
    <property type="match status" value="1"/>
</dbReference>
<name>A0A6A4UW74_AMPAM</name>
<accession>A0A6A4UW74</accession>
<dbReference type="GO" id="GO:0004438">
    <property type="term" value="F:phosphatidylinositol-3-phosphate phosphatase activity"/>
    <property type="evidence" value="ECO:0007669"/>
    <property type="project" value="InterPro"/>
</dbReference>